<dbReference type="SUPFAM" id="SSF54928">
    <property type="entry name" value="RNA-binding domain, RBD"/>
    <property type="match status" value="1"/>
</dbReference>
<keyword evidence="1" id="KW-0694">RNA-binding</keyword>
<evidence type="ECO:0000313" key="4">
    <source>
        <dbReference type="Proteomes" id="UP001159428"/>
    </source>
</evidence>
<dbReference type="InterPro" id="IPR040224">
    <property type="entry name" value="RDM1"/>
</dbReference>
<dbReference type="PANTHER" id="PTHR31164:SF1">
    <property type="entry name" value="RAD52 MOTIF-CONTAINING PROTEIN 1"/>
    <property type="match status" value="1"/>
</dbReference>
<dbReference type="Proteomes" id="UP001159428">
    <property type="component" value="Unassembled WGS sequence"/>
</dbReference>
<dbReference type="Gene3D" id="3.30.70.330">
    <property type="match status" value="1"/>
</dbReference>
<dbReference type="SMART" id="SM00360">
    <property type="entry name" value="RRM"/>
    <property type="match status" value="1"/>
</dbReference>
<dbReference type="Pfam" id="PF25517">
    <property type="entry name" value="DSRM_RDM1"/>
    <property type="match status" value="1"/>
</dbReference>
<dbReference type="GO" id="GO:0006302">
    <property type="term" value="P:double-strand break repair"/>
    <property type="evidence" value="ECO:0007669"/>
    <property type="project" value="UniProtKB-ARBA"/>
</dbReference>
<keyword evidence="4" id="KW-1185">Reference proteome</keyword>
<dbReference type="GO" id="GO:0003723">
    <property type="term" value="F:RNA binding"/>
    <property type="evidence" value="ECO:0007669"/>
    <property type="project" value="UniProtKB-UniRule"/>
</dbReference>
<dbReference type="Gene3D" id="3.30.390.80">
    <property type="entry name" value="DNA repair protein Rad52/59/22"/>
    <property type="match status" value="1"/>
</dbReference>
<dbReference type="SUPFAM" id="SSF54768">
    <property type="entry name" value="dsRNA-binding domain-like"/>
    <property type="match status" value="1"/>
</dbReference>
<comment type="caution">
    <text evidence="3">The sequence shown here is derived from an EMBL/GenBank/DDBJ whole genome shotgun (WGS) entry which is preliminary data.</text>
</comment>
<dbReference type="PROSITE" id="PS50102">
    <property type="entry name" value="RRM"/>
    <property type="match status" value="1"/>
</dbReference>
<accession>A0AAU9X9B6</accession>
<dbReference type="InterPro" id="IPR035979">
    <property type="entry name" value="RBD_domain_sf"/>
</dbReference>
<dbReference type="InterPro" id="IPR012677">
    <property type="entry name" value="Nucleotide-bd_a/b_plait_sf"/>
</dbReference>
<reference evidence="3 4" key="1">
    <citation type="submission" date="2022-05" db="EMBL/GenBank/DDBJ databases">
        <authorList>
            <consortium name="Genoscope - CEA"/>
            <person name="William W."/>
        </authorList>
    </citation>
    <scope>NUCLEOTIDE SEQUENCE [LARGE SCALE GENOMIC DNA]</scope>
</reference>
<dbReference type="GO" id="GO:0006310">
    <property type="term" value="P:DNA recombination"/>
    <property type="evidence" value="ECO:0007669"/>
    <property type="project" value="UniProtKB-ARBA"/>
</dbReference>
<gene>
    <name evidence="3" type="ORF">PMEA_00019697</name>
</gene>
<feature type="non-terminal residue" evidence="3">
    <location>
        <position position="1"/>
    </location>
</feature>
<sequence length="297" mass="34345">SPKVELIEFFRPYKNEVNLYVTNISRRLEKEMVQVKLLEIFSQFGLIYEVQVMDSSDNSEASEEINSNCASSYAFVKFYSAREARRAKESTHGKWILGGQFLKVQFAQRRKFTEVVQQPLYMAKCTVLANYYLGFNGWSTRIMQLDRLENRSETEDSQEKKNAVYRCVVRLEIKDCEFFCEGTGYGGDKNILEQERDPTKKMELLGYAKKLAYRHAYENAFKRVIIISLDNGKVGVEINMQDIPECSLDESGEEGIVQINYLEEMLFSDSEEEENSEVEFQDTSNALLDTHVIDVSS</sequence>
<proteinExistence type="predicted"/>
<protein>
    <recommendedName>
        <fullName evidence="2">RRM domain-containing protein</fullName>
    </recommendedName>
</protein>
<dbReference type="InterPro" id="IPR042525">
    <property type="entry name" value="Rad52_Rad59_Rad22_sf"/>
</dbReference>
<dbReference type="GO" id="GO:0005730">
    <property type="term" value="C:nucleolus"/>
    <property type="evidence" value="ECO:0007669"/>
    <property type="project" value="TreeGrafter"/>
</dbReference>
<dbReference type="Pfam" id="PF00076">
    <property type="entry name" value="RRM_1"/>
    <property type="match status" value="1"/>
</dbReference>
<evidence type="ECO:0000259" key="2">
    <source>
        <dbReference type="PROSITE" id="PS50102"/>
    </source>
</evidence>
<name>A0AAU9X9B6_9CNID</name>
<dbReference type="EMBL" id="CALNXJ010000035">
    <property type="protein sequence ID" value="CAH3141419.1"/>
    <property type="molecule type" value="Genomic_DNA"/>
</dbReference>
<dbReference type="AlphaFoldDB" id="A0AAU9X9B6"/>
<feature type="domain" description="RRM" evidence="2">
    <location>
        <begin position="17"/>
        <end position="109"/>
    </location>
</feature>
<evidence type="ECO:0000256" key="1">
    <source>
        <dbReference type="PROSITE-ProRule" id="PRU00176"/>
    </source>
</evidence>
<dbReference type="InterPro" id="IPR000504">
    <property type="entry name" value="RRM_dom"/>
</dbReference>
<dbReference type="InterPro" id="IPR057652">
    <property type="entry name" value="DSRM_RDM1"/>
</dbReference>
<organism evidence="3 4">
    <name type="scientific">Pocillopora meandrina</name>
    <dbReference type="NCBI Taxonomy" id="46732"/>
    <lineage>
        <taxon>Eukaryota</taxon>
        <taxon>Metazoa</taxon>
        <taxon>Cnidaria</taxon>
        <taxon>Anthozoa</taxon>
        <taxon>Hexacorallia</taxon>
        <taxon>Scleractinia</taxon>
        <taxon>Astrocoeniina</taxon>
        <taxon>Pocilloporidae</taxon>
        <taxon>Pocillopora</taxon>
    </lineage>
</organism>
<evidence type="ECO:0000313" key="3">
    <source>
        <dbReference type="EMBL" id="CAH3141419.1"/>
    </source>
</evidence>
<dbReference type="PANTHER" id="PTHR31164">
    <property type="entry name" value="RAD52 MOTIF-CONTAINING PROTEIN 1"/>
    <property type="match status" value="1"/>
</dbReference>